<reference evidence="1" key="1">
    <citation type="submission" date="2018-06" db="EMBL/GenBank/DDBJ databases">
        <authorList>
            <person name="Zhirakovskaya E."/>
        </authorList>
    </citation>
    <scope>NUCLEOTIDE SEQUENCE</scope>
</reference>
<sequence>MFEDCSVIKIEGYVALFDILGFGNLVRNNDLAKVFETYKKCKDAFEENFHTINALFERDAIIFQLFSDPFLIYIKGVSDDDFLILLVVCDFLFEAAIVNNLPIRGAIIVGDLTVGGDVVFGKPIIDAYEMEQQQKWIGCWISDGCVQKVGNWEGHVERKSVSRMVMSENCRNDFEVQEVVEKVRFSGVRSENPNVRVKYDNMNRFMDSVLTEEYL</sequence>
<protein>
    <recommendedName>
        <fullName evidence="2">Guanylate cyclase domain-containing protein</fullName>
    </recommendedName>
</protein>
<gene>
    <name evidence="1" type="ORF">MNBD_DELTA01-1322</name>
</gene>
<evidence type="ECO:0008006" key="2">
    <source>
        <dbReference type="Google" id="ProtNLM"/>
    </source>
</evidence>
<dbReference type="EMBL" id="UOEA01000065">
    <property type="protein sequence ID" value="VAV84359.1"/>
    <property type="molecule type" value="Genomic_DNA"/>
</dbReference>
<accession>A0A3B0QW59</accession>
<name>A0A3B0QW59_9ZZZZ</name>
<organism evidence="1">
    <name type="scientific">hydrothermal vent metagenome</name>
    <dbReference type="NCBI Taxonomy" id="652676"/>
    <lineage>
        <taxon>unclassified sequences</taxon>
        <taxon>metagenomes</taxon>
        <taxon>ecological metagenomes</taxon>
    </lineage>
</organism>
<dbReference type="AlphaFoldDB" id="A0A3B0QW59"/>
<evidence type="ECO:0000313" key="1">
    <source>
        <dbReference type="EMBL" id="VAV84359.1"/>
    </source>
</evidence>
<proteinExistence type="predicted"/>